<evidence type="ECO:0000256" key="2">
    <source>
        <dbReference type="RuleBase" id="RU003749"/>
    </source>
</evidence>
<dbReference type="SUPFAM" id="SSF52091">
    <property type="entry name" value="SpoIIaa-like"/>
    <property type="match status" value="1"/>
</dbReference>
<dbReference type="KEGG" id="dli:dnl_24560"/>
<accession>A0A975B783</accession>
<evidence type="ECO:0000313" key="4">
    <source>
        <dbReference type="EMBL" id="QTA80164.1"/>
    </source>
</evidence>
<proteinExistence type="inferred from homology"/>
<evidence type="ECO:0000256" key="1">
    <source>
        <dbReference type="ARBA" id="ARBA00009013"/>
    </source>
</evidence>
<comment type="similarity">
    <text evidence="1 2">Belongs to the anti-sigma-factor antagonist family.</text>
</comment>
<dbReference type="Gene3D" id="3.30.750.24">
    <property type="entry name" value="STAS domain"/>
    <property type="match status" value="1"/>
</dbReference>
<dbReference type="Pfam" id="PF01740">
    <property type="entry name" value="STAS"/>
    <property type="match status" value="1"/>
</dbReference>
<dbReference type="PROSITE" id="PS50801">
    <property type="entry name" value="STAS"/>
    <property type="match status" value="1"/>
</dbReference>
<dbReference type="Proteomes" id="UP000663720">
    <property type="component" value="Chromosome"/>
</dbReference>
<dbReference type="EMBL" id="CP061799">
    <property type="protein sequence ID" value="QTA80164.1"/>
    <property type="molecule type" value="Genomic_DNA"/>
</dbReference>
<gene>
    <name evidence="4" type="primary">rsbV</name>
    <name evidence="4" type="ORF">dnl_24560</name>
</gene>
<dbReference type="PANTHER" id="PTHR33495">
    <property type="entry name" value="ANTI-SIGMA FACTOR ANTAGONIST TM_1081-RELATED-RELATED"/>
    <property type="match status" value="1"/>
</dbReference>
<protein>
    <recommendedName>
        <fullName evidence="2">Anti-sigma factor antagonist</fullName>
    </recommendedName>
</protein>
<feature type="domain" description="STAS" evidence="3">
    <location>
        <begin position="18"/>
        <end position="111"/>
    </location>
</feature>
<evidence type="ECO:0000313" key="5">
    <source>
        <dbReference type="Proteomes" id="UP000663720"/>
    </source>
</evidence>
<dbReference type="NCBIfam" id="TIGR00377">
    <property type="entry name" value="ant_ant_sig"/>
    <property type="match status" value="1"/>
</dbReference>
<evidence type="ECO:0000259" key="3">
    <source>
        <dbReference type="PROSITE" id="PS50801"/>
    </source>
</evidence>
<dbReference type="CDD" id="cd07043">
    <property type="entry name" value="STAS_anti-anti-sigma_factors"/>
    <property type="match status" value="1"/>
</dbReference>
<reference evidence="4" key="1">
    <citation type="journal article" date="2021" name="Microb. Physiol.">
        <title>Proteogenomic Insights into the Physiology of Marine, Sulfate-Reducing, Filamentous Desulfonema limicola and Desulfonema magnum.</title>
        <authorList>
            <person name="Schnaars V."/>
            <person name="Wohlbrand L."/>
            <person name="Scheve S."/>
            <person name="Hinrichs C."/>
            <person name="Reinhardt R."/>
            <person name="Rabus R."/>
        </authorList>
    </citation>
    <scope>NUCLEOTIDE SEQUENCE</scope>
    <source>
        <strain evidence="4">5ac10</strain>
    </source>
</reference>
<dbReference type="RefSeq" id="WP_207691835.1">
    <property type="nucleotide sequence ID" value="NZ_CP061799.1"/>
</dbReference>
<organism evidence="4 5">
    <name type="scientific">Desulfonema limicola</name>
    <dbReference type="NCBI Taxonomy" id="45656"/>
    <lineage>
        <taxon>Bacteria</taxon>
        <taxon>Pseudomonadati</taxon>
        <taxon>Thermodesulfobacteriota</taxon>
        <taxon>Desulfobacteria</taxon>
        <taxon>Desulfobacterales</taxon>
        <taxon>Desulfococcaceae</taxon>
        <taxon>Desulfonema</taxon>
    </lineage>
</organism>
<dbReference type="AlphaFoldDB" id="A0A975B783"/>
<dbReference type="InterPro" id="IPR036513">
    <property type="entry name" value="STAS_dom_sf"/>
</dbReference>
<dbReference type="InterPro" id="IPR002645">
    <property type="entry name" value="STAS_dom"/>
</dbReference>
<dbReference type="GO" id="GO:0043856">
    <property type="term" value="F:anti-sigma factor antagonist activity"/>
    <property type="evidence" value="ECO:0007669"/>
    <property type="project" value="InterPro"/>
</dbReference>
<keyword evidence="5" id="KW-1185">Reference proteome</keyword>
<name>A0A975B783_9BACT</name>
<sequence length="113" mass="12891">MRLLESKKSGNVLILKIFEDELNAAVAERFKEETSMYIGQGYSRIVLDMTKVKFMDSSGLGALIFFLKKVKENGRLGVFGFRKMVFNLMKLTRTYKAFDIYNSEEEAVAALSN</sequence>
<dbReference type="InterPro" id="IPR003658">
    <property type="entry name" value="Anti-sigma_ant"/>
</dbReference>